<feature type="domain" description="DUS-like FMN-binding" evidence="15">
    <location>
        <begin position="13"/>
        <end position="314"/>
    </location>
</feature>
<dbReference type="NCBIfam" id="TIGR00737">
    <property type="entry name" value="nifR3_yhdG"/>
    <property type="match status" value="1"/>
</dbReference>
<evidence type="ECO:0000256" key="14">
    <source>
        <dbReference type="PIRSR" id="PIRSR006621-2"/>
    </source>
</evidence>
<dbReference type="InterPro" id="IPR004652">
    <property type="entry name" value="DusB-like"/>
</dbReference>
<protein>
    <recommendedName>
        <fullName evidence="12">tRNA-dihydrouridine synthase</fullName>
        <ecNumber evidence="12">1.3.1.-</ecNumber>
    </recommendedName>
</protein>
<dbReference type="PANTHER" id="PTHR45846:SF1">
    <property type="entry name" value="TRNA-DIHYDROURIDINE(47) SYNTHASE [NAD(P)(+)]-LIKE"/>
    <property type="match status" value="1"/>
</dbReference>
<name>E6MGL3_9FIRM</name>
<dbReference type="CDD" id="cd02801">
    <property type="entry name" value="DUS_like_FMN"/>
    <property type="match status" value="1"/>
</dbReference>
<feature type="active site" description="Proton donor" evidence="13">
    <location>
        <position position="101"/>
    </location>
</feature>
<dbReference type="Gene3D" id="3.20.20.70">
    <property type="entry name" value="Aldolase class I"/>
    <property type="match status" value="1"/>
</dbReference>
<comment type="catalytic activity">
    <reaction evidence="11">
        <text>a 5,6-dihydrouridine in tRNA + NAD(+) = a uridine in tRNA + NADH + H(+)</text>
        <dbReference type="Rhea" id="RHEA:54452"/>
        <dbReference type="Rhea" id="RHEA-COMP:13339"/>
        <dbReference type="Rhea" id="RHEA-COMP:13887"/>
        <dbReference type="ChEBI" id="CHEBI:15378"/>
        <dbReference type="ChEBI" id="CHEBI:57540"/>
        <dbReference type="ChEBI" id="CHEBI:57945"/>
        <dbReference type="ChEBI" id="CHEBI:65315"/>
        <dbReference type="ChEBI" id="CHEBI:74443"/>
    </reaction>
</comment>
<evidence type="ECO:0000256" key="4">
    <source>
        <dbReference type="ARBA" id="ARBA00022630"/>
    </source>
</evidence>
<dbReference type="AlphaFoldDB" id="E6MGL3"/>
<dbReference type="EMBL" id="AEQN01000016">
    <property type="protein sequence ID" value="EFV01753.1"/>
    <property type="molecule type" value="Genomic_DNA"/>
</dbReference>
<dbReference type="STRING" id="887929.HMP0721_1146"/>
<dbReference type="InterPro" id="IPR018517">
    <property type="entry name" value="tRNA_hU_synthase_CS"/>
</dbReference>
<sequence>MNATTNQQQVPLMLAPLAGYSNLPFRLMAKKYGADAVTTEMISAKGLFYRDKKTAKLMATCPEEAPAGIQLFGSDPAIIERVVAEQVNATPFAFIDFNAGCPAPKIVKNGDGAALLKDLSRLEAIVCRMKTVSIKPVHVKIRLGWDAGHRVAVEAAKRIEAAGADVLTVHGRTREAFYSGAADWPAIAEVKAAVSLPVVANGDIDSPEAAAAALAATGADGLMVGRGAIGNPFIFREMKQALAGKTAAPPSVDERLQAAIDHVHLVTAMAERVGPMVEMRKQLVAYTRGMPGSAALRQQIFTRSTGEALLALLEAYREAQSG</sequence>
<dbReference type="PANTHER" id="PTHR45846">
    <property type="entry name" value="TRNA-DIHYDROURIDINE(47) SYNTHASE [NAD(P)(+)]-LIKE"/>
    <property type="match status" value="1"/>
</dbReference>
<comment type="similarity">
    <text evidence="12">Belongs to the dus family.</text>
</comment>
<dbReference type="InterPro" id="IPR013785">
    <property type="entry name" value="Aldolase_TIM"/>
</dbReference>
<keyword evidence="8" id="KW-0694">RNA-binding</keyword>
<evidence type="ECO:0000259" key="15">
    <source>
        <dbReference type="Pfam" id="PF01207"/>
    </source>
</evidence>
<comment type="function">
    <text evidence="2 12">Catalyzes the synthesis of 5,6-dihydrouridine (D), a modified base found in the D-loop of most tRNAs, via the reduction of the C5-C6 double bond in target uridines.</text>
</comment>
<dbReference type="GO" id="GO:0000049">
    <property type="term" value="F:tRNA binding"/>
    <property type="evidence" value="ECO:0007669"/>
    <property type="project" value="UniProtKB-KW"/>
</dbReference>
<accession>E6MGL3</accession>
<evidence type="ECO:0000256" key="3">
    <source>
        <dbReference type="ARBA" id="ARBA00022555"/>
    </source>
</evidence>
<evidence type="ECO:0000256" key="8">
    <source>
        <dbReference type="ARBA" id="ARBA00022884"/>
    </source>
</evidence>
<keyword evidence="5 12" id="KW-0288">FMN</keyword>
<evidence type="ECO:0000256" key="11">
    <source>
        <dbReference type="ARBA" id="ARBA00048802"/>
    </source>
</evidence>
<dbReference type="HOGENOM" id="CLU_013299_0_3_9"/>
<organism evidence="16 17">
    <name type="scientific">Pseudoramibacter alactolyticus ATCC 23263</name>
    <dbReference type="NCBI Taxonomy" id="887929"/>
    <lineage>
        <taxon>Bacteria</taxon>
        <taxon>Bacillati</taxon>
        <taxon>Bacillota</taxon>
        <taxon>Clostridia</taxon>
        <taxon>Eubacteriales</taxon>
        <taxon>Eubacteriaceae</taxon>
        <taxon>Pseudoramibacter</taxon>
    </lineage>
</organism>
<evidence type="ECO:0000256" key="6">
    <source>
        <dbReference type="ARBA" id="ARBA00022694"/>
    </source>
</evidence>
<keyword evidence="7" id="KW-0521">NADP</keyword>
<evidence type="ECO:0000256" key="5">
    <source>
        <dbReference type="ARBA" id="ARBA00022643"/>
    </source>
</evidence>
<dbReference type="InterPro" id="IPR035587">
    <property type="entry name" value="DUS-like_FMN-bd"/>
</dbReference>
<dbReference type="InterPro" id="IPR001269">
    <property type="entry name" value="DUS_fam"/>
</dbReference>
<feature type="binding site" evidence="14">
    <location>
        <position position="170"/>
    </location>
    <ligand>
        <name>FMN</name>
        <dbReference type="ChEBI" id="CHEBI:58210"/>
    </ligand>
</feature>
<dbReference type="GO" id="GO:0017150">
    <property type="term" value="F:tRNA dihydrouridine synthase activity"/>
    <property type="evidence" value="ECO:0007669"/>
    <property type="project" value="InterPro"/>
</dbReference>
<evidence type="ECO:0000256" key="12">
    <source>
        <dbReference type="PIRNR" id="PIRNR006621"/>
    </source>
</evidence>
<evidence type="ECO:0000256" key="7">
    <source>
        <dbReference type="ARBA" id="ARBA00022857"/>
    </source>
</evidence>
<evidence type="ECO:0000256" key="13">
    <source>
        <dbReference type="PIRSR" id="PIRSR006621-1"/>
    </source>
</evidence>
<keyword evidence="6 12" id="KW-0819">tRNA processing</keyword>
<comment type="cofactor">
    <cofactor evidence="1 12 14">
        <name>FMN</name>
        <dbReference type="ChEBI" id="CHEBI:58210"/>
    </cofactor>
</comment>
<keyword evidence="17" id="KW-1185">Reference proteome</keyword>
<keyword evidence="9 12" id="KW-0560">Oxidoreductase</keyword>
<dbReference type="PIRSF" id="PIRSF006621">
    <property type="entry name" value="Dus"/>
    <property type="match status" value="1"/>
</dbReference>
<comment type="catalytic activity">
    <reaction evidence="10">
        <text>a 5,6-dihydrouridine in tRNA + NADP(+) = a uridine in tRNA + NADPH + H(+)</text>
        <dbReference type="Rhea" id="RHEA:23624"/>
        <dbReference type="Rhea" id="RHEA-COMP:13339"/>
        <dbReference type="Rhea" id="RHEA-COMP:13887"/>
        <dbReference type="ChEBI" id="CHEBI:15378"/>
        <dbReference type="ChEBI" id="CHEBI:57783"/>
        <dbReference type="ChEBI" id="CHEBI:58349"/>
        <dbReference type="ChEBI" id="CHEBI:65315"/>
        <dbReference type="ChEBI" id="CHEBI:74443"/>
    </reaction>
</comment>
<evidence type="ECO:0000256" key="1">
    <source>
        <dbReference type="ARBA" id="ARBA00001917"/>
    </source>
</evidence>
<evidence type="ECO:0000313" key="17">
    <source>
        <dbReference type="Proteomes" id="UP000004754"/>
    </source>
</evidence>
<evidence type="ECO:0000256" key="2">
    <source>
        <dbReference type="ARBA" id="ARBA00002790"/>
    </source>
</evidence>
<dbReference type="eggNOG" id="COG0042">
    <property type="taxonomic scope" value="Bacteria"/>
</dbReference>
<feature type="binding site" evidence="14">
    <location>
        <begin position="225"/>
        <end position="226"/>
    </location>
    <ligand>
        <name>FMN</name>
        <dbReference type="ChEBI" id="CHEBI:58210"/>
    </ligand>
</feature>
<reference evidence="16 17" key="1">
    <citation type="submission" date="2010-12" db="EMBL/GenBank/DDBJ databases">
        <authorList>
            <person name="Muzny D."/>
            <person name="Qin X."/>
            <person name="Deng J."/>
            <person name="Jiang H."/>
            <person name="Liu Y."/>
            <person name="Qu J."/>
            <person name="Song X.-Z."/>
            <person name="Zhang L."/>
            <person name="Thornton R."/>
            <person name="Coyle M."/>
            <person name="Francisco L."/>
            <person name="Jackson L."/>
            <person name="Javaid M."/>
            <person name="Korchina V."/>
            <person name="Kovar C."/>
            <person name="Mata R."/>
            <person name="Mathew T."/>
            <person name="Ngo R."/>
            <person name="Nguyen L."/>
            <person name="Nguyen N."/>
            <person name="Okwuonu G."/>
            <person name="Ongeri F."/>
            <person name="Pham C."/>
            <person name="Simmons D."/>
            <person name="Wilczek-Boney K."/>
            <person name="Hale W."/>
            <person name="Jakkamsetti A."/>
            <person name="Pham P."/>
            <person name="Ruth R."/>
            <person name="San Lucas F."/>
            <person name="Warren J."/>
            <person name="Zhang J."/>
            <person name="Zhao Z."/>
            <person name="Zhou C."/>
            <person name="Zhu D."/>
            <person name="Lee S."/>
            <person name="Bess C."/>
            <person name="Blankenburg K."/>
            <person name="Forbes L."/>
            <person name="Fu Q."/>
            <person name="Gubbala S."/>
            <person name="Hirani K."/>
            <person name="Jayaseelan J.C."/>
            <person name="Lara F."/>
            <person name="Munidasa M."/>
            <person name="Palculict T."/>
            <person name="Patil S."/>
            <person name="Pu L.-L."/>
            <person name="Saada N."/>
            <person name="Tang L."/>
            <person name="Weissenberger G."/>
            <person name="Zhu Y."/>
            <person name="Hemphill L."/>
            <person name="Shang Y."/>
            <person name="Youmans B."/>
            <person name="Ayvaz T."/>
            <person name="Ross M."/>
            <person name="Santibanez J."/>
            <person name="Aqrawi P."/>
            <person name="Gross S."/>
            <person name="Joshi V."/>
            <person name="Fowler G."/>
            <person name="Nazareth L."/>
            <person name="Reid J."/>
            <person name="Worley K."/>
            <person name="Petrosino J."/>
            <person name="Highlander S."/>
            <person name="Gibbs R."/>
        </authorList>
    </citation>
    <scope>NUCLEOTIDE SEQUENCE [LARGE SCALE GENOMIC DNA]</scope>
    <source>
        <strain evidence="16 17">ATCC 23263</strain>
    </source>
</reference>
<evidence type="ECO:0000313" key="16">
    <source>
        <dbReference type="EMBL" id="EFV01753.1"/>
    </source>
</evidence>
<comment type="caution">
    <text evidence="16">The sequence shown here is derived from an EMBL/GenBank/DDBJ whole genome shotgun (WGS) entry which is preliminary data.</text>
</comment>
<dbReference type="Pfam" id="PF01207">
    <property type="entry name" value="Dus"/>
    <property type="match status" value="1"/>
</dbReference>
<dbReference type="Proteomes" id="UP000004754">
    <property type="component" value="Unassembled WGS sequence"/>
</dbReference>
<keyword evidence="14" id="KW-0547">Nucleotide-binding</keyword>
<dbReference type="InterPro" id="IPR024036">
    <property type="entry name" value="tRNA-dHydroUridine_Synthase_C"/>
</dbReference>
<dbReference type="RefSeq" id="WP_006598570.1">
    <property type="nucleotide sequence ID" value="NZ_GL622359.1"/>
</dbReference>
<dbReference type="Gene3D" id="1.10.1200.80">
    <property type="entry name" value="Putative flavin oxidoreducatase, domain 2"/>
    <property type="match status" value="1"/>
</dbReference>
<gene>
    <name evidence="16" type="ORF">HMP0721_1146</name>
</gene>
<dbReference type="SUPFAM" id="SSF51395">
    <property type="entry name" value="FMN-linked oxidoreductases"/>
    <property type="match status" value="1"/>
</dbReference>
<evidence type="ECO:0000256" key="10">
    <source>
        <dbReference type="ARBA" id="ARBA00048205"/>
    </source>
</evidence>
<proteinExistence type="inferred from homology"/>
<dbReference type="EC" id="1.3.1.-" evidence="12"/>
<feature type="binding site" evidence="14">
    <location>
        <position position="70"/>
    </location>
    <ligand>
        <name>FMN</name>
        <dbReference type="ChEBI" id="CHEBI:58210"/>
    </ligand>
</feature>
<dbReference type="OrthoDB" id="9764501at2"/>
<evidence type="ECO:0000256" key="9">
    <source>
        <dbReference type="ARBA" id="ARBA00023002"/>
    </source>
</evidence>
<feature type="binding site" evidence="14">
    <location>
        <position position="140"/>
    </location>
    <ligand>
        <name>FMN</name>
        <dbReference type="ChEBI" id="CHEBI:58210"/>
    </ligand>
</feature>
<keyword evidence="4 12" id="KW-0285">Flavoprotein</keyword>
<dbReference type="PROSITE" id="PS01136">
    <property type="entry name" value="UPF0034"/>
    <property type="match status" value="1"/>
</dbReference>
<dbReference type="GO" id="GO:0050660">
    <property type="term" value="F:flavin adenine dinucleotide binding"/>
    <property type="evidence" value="ECO:0007669"/>
    <property type="project" value="InterPro"/>
</dbReference>
<keyword evidence="3" id="KW-0820">tRNA-binding</keyword>